<dbReference type="PANTHER" id="PTHR11474:SF76">
    <property type="entry name" value="SHKT DOMAIN-CONTAINING PROTEIN"/>
    <property type="match status" value="1"/>
</dbReference>
<feature type="signal peptide" evidence="3">
    <location>
        <begin position="1"/>
        <end position="28"/>
    </location>
</feature>
<dbReference type="STRING" id="1977882.B9T28_03375"/>
<dbReference type="EMBL" id="NEGB01000001">
    <property type="protein sequence ID" value="OTG67669.1"/>
    <property type="molecule type" value="Genomic_DNA"/>
</dbReference>
<evidence type="ECO:0000256" key="1">
    <source>
        <dbReference type="ARBA" id="ARBA00022723"/>
    </source>
</evidence>
<dbReference type="PRINTS" id="PR00092">
    <property type="entry name" value="TYROSINASE"/>
</dbReference>
<dbReference type="GO" id="GO:0046872">
    <property type="term" value="F:metal ion binding"/>
    <property type="evidence" value="ECO:0007669"/>
    <property type="project" value="UniProtKB-KW"/>
</dbReference>
<dbReference type="OrthoDB" id="2874181at2"/>
<evidence type="ECO:0000256" key="3">
    <source>
        <dbReference type="SAM" id="SignalP"/>
    </source>
</evidence>
<dbReference type="Gene3D" id="1.10.1280.10">
    <property type="entry name" value="Di-copper center containing domain from catechol oxidase"/>
    <property type="match status" value="1"/>
</dbReference>
<keyword evidence="3" id="KW-0732">Signal</keyword>
<dbReference type="InterPro" id="IPR008922">
    <property type="entry name" value="Di-copper_centre_dom_sf"/>
</dbReference>
<feature type="domain" description="Tyrosinase copper-binding" evidence="4">
    <location>
        <begin position="297"/>
        <end position="308"/>
    </location>
</feature>
<gene>
    <name evidence="5" type="ORF">B9T28_03375</name>
</gene>
<evidence type="ECO:0000313" key="5">
    <source>
        <dbReference type="EMBL" id="OTG67669.1"/>
    </source>
</evidence>
<organism evidence="5 6">
    <name type="scientific">Acinetobacter silvestris</name>
    <dbReference type="NCBI Taxonomy" id="1977882"/>
    <lineage>
        <taxon>Bacteria</taxon>
        <taxon>Pseudomonadati</taxon>
        <taxon>Pseudomonadota</taxon>
        <taxon>Gammaproteobacteria</taxon>
        <taxon>Moraxellales</taxon>
        <taxon>Moraxellaceae</taxon>
        <taxon>Acinetobacter</taxon>
    </lineage>
</organism>
<dbReference type="Pfam" id="PF00264">
    <property type="entry name" value="Tyrosinase"/>
    <property type="match status" value="1"/>
</dbReference>
<keyword evidence="1" id="KW-0479">Metal-binding</keyword>
<evidence type="ECO:0000313" key="6">
    <source>
        <dbReference type="Proteomes" id="UP000242765"/>
    </source>
</evidence>
<dbReference type="InterPro" id="IPR002227">
    <property type="entry name" value="Tyrosinase_Cu-bd"/>
</dbReference>
<feature type="chain" id="PRO_5011001069" description="Tyrosinase copper-binding domain-containing protein" evidence="3">
    <location>
        <begin position="29"/>
        <end position="545"/>
    </location>
</feature>
<reference evidence="5 6" key="1">
    <citation type="submission" date="2017-04" db="EMBL/GenBank/DDBJ databases">
        <title>High diversity of culturable Acinetobacter species in natural soil and water ecosystems.</title>
        <authorList>
            <person name="Nemec A."/>
            <person name="Radolfova-Krizova L."/>
        </authorList>
    </citation>
    <scope>NUCLEOTIDE SEQUENCE [LARGE SCALE GENOMIC DNA]</scope>
    <source>
        <strain evidence="5 6">ANC 4999</strain>
    </source>
</reference>
<accession>A0A1Y3CKL6</accession>
<dbReference type="Pfam" id="PF25271">
    <property type="entry name" value="DUF7868"/>
    <property type="match status" value="1"/>
</dbReference>
<dbReference type="Proteomes" id="UP000242765">
    <property type="component" value="Unassembled WGS sequence"/>
</dbReference>
<dbReference type="PROSITE" id="PS00498">
    <property type="entry name" value="TYROSINASE_2"/>
    <property type="match status" value="1"/>
</dbReference>
<keyword evidence="2" id="KW-0186">Copper</keyword>
<evidence type="ECO:0000259" key="4">
    <source>
        <dbReference type="PROSITE" id="PS00498"/>
    </source>
</evidence>
<dbReference type="GO" id="GO:0016491">
    <property type="term" value="F:oxidoreductase activity"/>
    <property type="evidence" value="ECO:0007669"/>
    <property type="project" value="InterPro"/>
</dbReference>
<dbReference type="InterPro" id="IPR057190">
    <property type="entry name" value="DUF7868"/>
</dbReference>
<dbReference type="InterPro" id="IPR050316">
    <property type="entry name" value="Tyrosinase/Hemocyanin"/>
</dbReference>
<evidence type="ECO:0000256" key="2">
    <source>
        <dbReference type="ARBA" id="ARBA00023008"/>
    </source>
</evidence>
<protein>
    <recommendedName>
        <fullName evidence="4">Tyrosinase copper-binding domain-containing protein</fullName>
    </recommendedName>
</protein>
<comment type="caution">
    <text evidence="5">The sequence shown here is derived from an EMBL/GenBank/DDBJ whole genome shotgun (WGS) entry which is preliminary data.</text>
</comment>
<sequence>MGKIKMKKNIMGFGAGSLLFLMQGVAFADIQSYENFAKNPKNIQSLDKAFDEMKKRNNAAHDSKDFRTSLQYWANIHGYFAKDLSTDPNAKVLKDTIKNKVGDCFSEAFENKSKEEIELCITYTKYYTAIRNQTVSDDKIAQDVWGSCPHGSDMFLPWHRLYLHFFNKTLKKASGSTEFQLPYWKYEDNYDGETFSVALPTQFTKPASSVYSQYRTKGLNTGQQRITAYMNGKGDGVDILASNAFEAVDFFSKEKNEKGIKGFSNEIEGNPHGMMHCGVGANCIAPYIGLVPAAGNDPIFYLHHRNIDRLWQKWMETKSNGEEITLEWVKNNLGMDPAWFEKEMIFVDENGNKVTVKVADAFSPEYMPKYDDLDLKNTEHSLGALKAISSPLGSHESFDLKSTAILGQMPEKINLAAPAKNLKFNLNNKPAESFLKLENIELKNNPLLTYGVYLVNKENSKKSYLMTFSYFGVDEGGHGHHSGAKLNDVQLNISDNLKEIGATNFDQLQLIFKPTDLTTKPVFTQQNDAGITIGKISFYSKPLKE</sequence>
<dbReference type="AlphaFoldDB" id="A0A1Y3CKL6"/>
<dbReference type="PANTHER" id="PTHR11474">
    <property type="entry name" value="TYROSINASE FAMILY MEMBER"/>
    <property type="match status" value="1"/>
</dbReference>
<name>A0A1Y3CKL6_9GAMM</name>
<proteinExistence type="predicted"/>
<keyword evidence="6" id="KW-1185">Reference proteome</keyword>
<dbReference type="SUPFAM" id="SSF48056">
    <property type="entry name" value="Di-copper centre-containing domain"/>
    <property type="match status" value="1"/>
</dbReference>